<keyword evidence="3" id="KW-1185">Reference proteome</keyword>
<evidence type="ECO:0000313" key="3">
    <source>
        <dbReference type="Proteomes" id="UP000018087"/>
    </source>
</evidence>
<feature type="region of interest" description="Disordered" evidence="1">
    <location>
        <begin position="267"/>
        <end position="301"/>
    </location>
</feature>
<reference evidence="3" key="1">
    <citation type="journal article" date="2014" name="Genome Announc.">
        <title>Genome sequence of the pathogenic fungus Sporothrix schenckii (ATCC 58251).</title>
        <authorList>
            <person name="Cuomo C.A."/>
            <person name="Rodriguez-Del Valle N."/>
            <person name="Perez-Sanchez L."/>
            <person name="Abouelleil A."/>
            <person name="Goldberg J."/>
            <person name="Young S."/>
            <person name="Zeng Q."/>
            <person name="Birren B.W."/>
        </authorList>
    </citation>
    <scope>NUCLEOTIDE SEQUENCE [LARGE SCALE GENOMIC DNA]</scope>
    <source>
        <strain evidence="3">ATCC 58251 / de Perez 2211183</strain>
    </source>
</reference>
<accession>U7PM89</accession>
<dbReference type="STRING" id="1391915.U7PM89"/>
<protein>
    <recommendedName>
        <fullName evidence="4">Myb-like domain-containing protein</fullName>
    </recommendedName>
</protein>
<dbReference type="OrthoDB" id="3439209at2759"/>
<feature type="region of interest" description="Disordered" evidence="1">
    <location>
        <begin position="329"/>
        <end position="380"/>
    </location>
</feature>
<feature type="region of interest" description="Disordered" evidence="1">
    <location>
        <begin position="645"/>
        <end position="721"/>
    </location>
</feature>
<feature type="compositionally biased region" description="Basic and acidic residues" evidence="1">
    <location>
        <begin position="698"/>
        <end position="721"/>
    </location>
</feature>
<dbReference type="eggNOG" id="ENOG502SRZH">
    <property type="taxonomic scope" value="Eukaryota"/>
</dbReference>
<gene>
    <name evidence="2" type="ORF">HMPREF1624_06896</name>
</gene>
<evidence type="ECO:0000256" key="1">
    <source>
        <dbReference type="SAM" id="MobiDB-lite"/>
    </source>
</evidence>
<feature type="compositionally biased region" description="Polar residues" evidence="1">
    <location>
        <begin position="410"/>
        <end position="436"/>
    </location>
</feature>
<name>U7PM89_SPOS1</name>
<feature type="compositionally biased region" description="Low complexity" evidence="1">
    <location>
        <begin position="646"/>
        <end position="668"/>
    </location>
</feature>
<feature type="compositionally biased region" description="Polar residues" evidence="1">
    <location>
        <begin position="270"/>
        <end position="292"/>
    </location>
</feature>
<organism evidence="2 3">
    <name type="scientific">Sporothrix schenckii (strain ATCC 58251 / de Perez 2211183)</name>
    <name type="common">Rose-picker's disease fungus</name>
    <dbReference type="NCBI Taxonomy" id="1391915"/>
    <lineage>
        <taxon>Eukaryota</taxon>
        <taxon>Fungi</taxon>
        <taxon>Dikarya</taxon>
        <taxon>Ascomycota</taxon>
        <taxon>Pezizomycotina</taxon>
        <taxon>Sordariomycetes</taxon>
        <taxon>Sordariomycetidae</taxon>
        <taxon>Ophiostomatales</taxon>
        <taxon>Ophiostomataceae</taxon>
        <taxon>Sporothrix</taxon>
    </lineage>
</organism>
<dbReference type="EMBL" id="KI440849">
    <property type="protein sequence ID" value="ERS96687.1"/>
    <property type="molecule type" value="Genomic_DNA"/>
</dbReference>
<dbReference type="Proteomes" id="UP000018087">
    <property type="component" value="Unassembled WGS sequence"/>
</dbReference>
<dbReference type="HOGENOM" id="CLU_009256_0_0_1"/>
<evidence type="ECO:0000313" key="2">
    <source>
        <dbReference type="EMBL" id="ERS96687.1"/>
    </source>
</evidence>
<feature type="region of interest" description="Disordered" evidence="1">
    <location>
        <begin position="405"/>
        <end position="436"/>
    </location>
</feature>
<sequence>MSPSSSLPPSAHHGHHCLCLLPLVGSEDDNNAQATGATMYGTPANSSRFAQWLDESVHVPGRVERYNMADWEEHLTKEPDVSDTQQAHMNNMNAGLDVNMEVQYAQAVHQSVQQQQQQQQHSHNTVQVNNSFFGGGQAMYRQEMQESGAYELGVESLPGLPCGPVEHSHIMGNANLAVHTAPVPWNGFAADLWNQYTPPFMAAGLSSSGSGISMMRTASAASAASYMSGLSAAVHPMGPSMARRASHHQVSTMPMQPSPILQSAYPMEHQGSQEWQSQRSQPMGSCLSAQSSVHHEINHDHDHELHPSLYAPLSLPRALLPDPLHLESAEPMRNQPHKRSHPGNYTEDTAPAEPVTKKPKTAAGSVNTASKDTPAEGRDTASRWADVSMEPDVDADHFDINEYLQFPPARSSTPPAEQATEQDSAPENLPLSHTENNTLGLATTTSVDSVSNAGGRNLTVSTPVHEHVEALAPANPTVSPKDLHVHADSPDRNMEPAINNQQFEHAHGVHGPLEPHVPLQNIEVIQAAHAKDLPHHIYTPFQPHLDQFGPLGRAVHVPTADPFFYPGLGPMMPAHQVHNANTHDQAHAQTQFHYPNPPLPPHLHPSSFEGSHNGIMHNYCNDHGHAPNVAGNSLAFTAGQNLPMMSTETNGSATSTSATAYPSSTTNTITGETAMTPPENNPAPPSRNSRNRGGGRRNKSEPPNKSSSRDASRQGDPRRQQEDQYMMQMHREAGWTFSKIQKSGEFSINESTLRGRYRTMTKPPEMRVRKPKWDALADSLVLQFAGEQADAQNRPIEEAKIKWKVVQAQMVERGTYSYGYCTLKKRCLFLLEQAKANKERTQQPSTEGTVGEQ</sequence>
<dbReference type="AlphaFoldDB" id="U7PM89"/>
<proteinExistence type="predicted"/>
<evidence type="ECO:0008006" key="4">
    <source>
        <dbReference type="Google" id="ProtNLM"/>
    </source>
</evidence>